<accession>A0ABW2TQE0</accession>
<name>A0ABW2TQE0_9PSEU</name>
<comment type="caution">
    <text evidence="1">The sequence shown here is derived from an EMBL/GenBank/DDBJ whole genome shotgun (WGS) entry which is preliminary data.</text>
</comment>
<proteinExistence type="predicted"/>
<sequence length="101" mass="10250">MELVDALRRDGVVAVADGVADVTGDPVPGSLSAAIAHRLDFLPDRAREALRAASLLGVEFALADVAAVLDTRIADLVDAVEHAVAAGVLHGAGRRCASATP</sequence>
<keyword evidence="2" id="KW-1185">Reference proteome</keyword>
<protein>
    <submittedName>
        <fullName evidence="1">Uncharacterized protein</fullName>
    </submittedName>
</protein>
<dbReference type="Proteomes" id="UP001596512">
    <property type="component" value="Unassembled WGS sequence"/>
</dbReference>
<evidence type="ECO:0000313" key="2">
    <source>
        <dbReference type="Proteomes" id="UP001596512"/>
    </source>
</evidence>
<reference evidence="2" key="1">
    <citation type="journal article" date="2019" name="Int. J. Syst. Evol. Microbiol.">
        <title>The Global Catalogue of Microorganisms (GCM) 10K type strain sequencing project: providing services to taxonomists for standard genome sequencing and annotation.</title>
        <authorList>
            <consortium name="The Broad Institute Genomics Platform"/>
            <consortium name="The Broad Institute Genome Sequencing Center for Infectious Disease"/>
            <person name="Wu L."/>
            <person name="Ma J."/>
        </authorList>
    </citation>
    <scope>NUCLEOTIDE SEQUENCE [LARGE SCALE GENOMIC DNA]</scope>
    <source>
        <strain evidence="2">JCM 17695</strain>
    </source>
</reference>
<organism evidence="1 2">
    <name type="scientific">Actinokineospora soli</name>
    <dbReference type="NCBI Taxonomy" id="1048753"/>
    <lineage>
        <taxon>Bacteria</taxon>
        <taxon>Bacillati</taxon>
        <taxon>Actinomycetota</taxon>
        <taxon>Actinomycetes</taxon>
        <taxon>Pseudonocardiales</taxon>
        <taxon>Pseudonocardiaceae</taxon>
        <taxon>Actinokineospora</taxon>
    </lineage>
</organism>
<dbReference type="EMBL" id="JBHTEY010000004">
    <property type="protein sequence ID" value="MFC7615995.1"/>
    <property type="molecule type" value="Genomic_DNA"/>
</dbReference>
<gene>
    <name evidence="1" type="ORF">ACFQV2_23440</name>
</gene>
<evidence type="ECO:0000313" key="1">
    <source>
        <dbReference type="EMBL" id="MFC7615995.1"/>
    </source>
</evidence>